<dbReference type="AlphaFoldDB" id="A0A0V0W537"/>
<accession>A0A0V0W537</accession>
<gene>
    <name evidence="1" type="ORF">T4E_10601</name>
</gene>
<organism evidence="1 2">
    <name type="scientific">Trichinella pseudospiralis</name>
    <name type="common">Parasitic roundworm</name>
    <dbReference type="NCBI Taxonomy" id="6337"/>
    <lineage>
        <taxon>Eukaryota</taxon>
        <taxon>Metazoa</taxon>
        <taxon>Ecdysozoa</taxon>
        <taxon>Nematoda</taxon>
        <taxon>Enoplea</taxon>
        <taxon>Dorylaimia</taxon>
        <taxon>Trichinellida</taxon>
        <taxon>Trichinellidae</taxon>
        <taxon>Trichinella</taxon>
    </lineage>
</organism>
<comment type="caution">
    <text evidence="1">The sequence shown here is derived from an EMBL/GenBank/DDBJ whole genome shotgun (WGS) entry which is preliminary data.</text>
</comment>
<name>A0A0V0W537_TRIPS</name>
<reference evidence="1 2" key="1">
    <citation type="submission" date="2015-01" db="EMBL/GenBank/DDBJ databases">
        <title>Evolution of Trichinella species and genotypes.</title>
        <authorList>
            <person name="Korhonen P.K."/>
            <person name="Edoardo P."/>
            <person name="Giuseppe L.R."/>
            <person name="Gasser R.B."/>
        </authorList>
    </citation>
    <scope>NUCLEOTIDE SEQUENCE [LARGE SCALE GENOMIC DNA]</scope>
    <source>
        <strain evidence="1">ISS141</strain>
    </source>
</reference>
<sequence length="33" mass="3703">MGLGSANTLLSLDAPRALSIFLMPYRHKNFLRV</sequence>
<evidence type="ECO:0000313" key="2">
    <source>
        <dbReference type="Proteomes" id="UP000054815"/>
    </source>
</evidence>
<protein>
    <submittedName>
        <fullName evidence="1">Uncharacterized protein</fullName>
    </submittedName>
</protein>
<evidence type="ECO:0000313" key="1">
    <source>
        <dbReference type="EMBL" id="KRX70864.1"/>
    </source>
</evidence>
<proteinExistence type="predicted"/>
<dbReference type="Proteomes" id="UP000054815">
    <property type="component" value="Unassembled WGS sequence"/>
</dbReference>
<dbReference type="EMBL" id="JYDU01001204">
    <property type="protein sequence ID" value="KRX70864.1"/>
    <property type="molecule type" value="Genomic_DNA"/>
</dbReference>